<gene>
    <name evidence="2" type="ORF">BDV28DRAFT_137034</name>
</gene>
<name>A0A5N6Z1Y1_9EURO</name>
<feature type="region of interest" description="Disordered" evidence="1">
    <location>
        <begin position="1"/>
        <end position="59"/>
    </location>
</feature>
<evidence type="ECO:0000313" key="2">
    <source>
        <dbReference type="EMBL" id="KAE8351438.1"/>
    </source>
</evidence>
<evidence type="ECO:0000313" key="3">
    <source>
        <dbReference type="Proteomes" id="UP000327118"/>
    </source>
</evidence>
<protein>
    <submittedName>
        <fullName evidence="2">Uncharacterized protein</fullName>
    </submittedName>
</protein>
<feature type="region of interest" description="Disordered" evidence="1">
    <location>
        <begin position="85"/>
        <end position="112"/>
    </location>
</feature>
<dbReference type="Proteomes" id="UP000327118">
    <property type="component" value="Unassembled WGS sequence"/>
</dbReference>
<organism evidence="2 3">
    <name type="scientific">Aspergillus coremiiformis</name>
    <dbReference type="NCBI Taxonomy" id="138285"/>
    <lineage>
        <taxon>Eukaryota</taxon>
        <taxon>Fungi</taxon>
        <taxon>Dikarya</taxon>
        <taxon>Ascomycota</taxon>
        <taxon>Pezizomycotina</taxon>
        <taxon>Eurotiomycetes</taxon>
        <taxon>Eurotiomycetidae</taxon>
        <taxon>Eurotiales</taxon>
        <taxon>Aspergillaceae</taxon>
        <taxon>Aspergillus</taxon>
        <taxon>Aspergillus subgen. Circumdati</taxon>
    </lineage>
</organism>
<sequence length="130" mass="14694">MSFQTTRPSSTLLIPSKRFLTTPKNPIRSTSTSISTPTPTSTSKPRSPDQPGEIKASQTTTVEYDFSQSPQPFLDPALWESIKAVDRERRDGGGEGDVYGKEREEGMRREKERNAEFGRMAVRGRMGRWR</sequence>
<dbReference type="AlphaFoldDB" id="A0A5N6Z1Y1"/>
<dbReference type="OrthoDB" id="4502595at2759"/>
<evidence type="ECO:0000256" key="1">
    <source>
        <dbReference type="SAM" id="MobiDB-lite"/>
    </source>
</evidence>
<feature type="compositionally biased region" description="Low complexity" evidence="1">
    <location>
        <begin position="26"/>
        <end position="45"/>
    </location>
</feature>
<dbReference type="EMBL" id="ML739170">
    <property type="protein sequence ID" value="KAE8351438.1"/>
    <property type="molecule type" value="Genomic_DNA"/>
</dbReference>
<reference evidence="3" key="1">
    <citation type="submission" date="2019-04" db="EMBL/GenBank/DDBJ databases">
        <title>Friends and foes A comparative genomics studyof 23 Aspergillus species from section Flavi.</title>
        <authorList>
            <consortium name="DOE Joint Genome Institute"/>
            <person name="Kjaerbolling I."/>
            <person name="Vesth T."/>
            <person name="Frisvad J.C."/>
            <person name="Nybo J.L."/>
            <person name="Theobald S."/>
            <person name="Kildgaard S."/>
            <person name="Isbrandt T."/>
            <person name="Kuo A."/>
            <person name="Sato A."/>
            <person name="Lyhne E.K."/>
            <person name="Kogle M.E."/>
            <person name="Wiebenga A."/>
            <person name="Kun R.S."/>
            <person name="Lubbers R.J."/>
            <person name="Makela M.R."/>
            <person name="Barry K."/>
            <person name="Chovatia M."/>
            <person name="Clum A."/>
            <person name="Daum C."/>
            <person name="Haridas S."/>
            <person name="He G."/>
            <person name="LaButti K."/>
            <person name="Lipzen A."/>
            <person name="Mondo S."/>
            <person name="Riley R."/>
            <person name="Salamov A."/>
            <person name="Simmons B.A."/>
            <person name="Magnuson J.K."/>
            <person name="Henrissat B."/>
            <person name="Mortensen U.H."/>
            <person name="Larsen T.O."/>
            <person name="Devries R.P."/>
            <person name="Grigoriev I.V."/>
            <person name="Machida M."/>
            <person name="Baker S.E."/>
            <person name="Andersen M.R."/>
        </authorList>
    </citation>
    <scope>NUCLEOTIDE SEQUENCE [LARGE SCALE GENOMIC DNA]</scope>
    <source>
        <strain evidence="3">CBS 553.77</strain>
    </source>
</reference>
<accession>A0A5N6Z1Y1</accession>
<feature type="compositionally biased region" description="Polar residues" evidence="1">
    <location>
        <begin position="1"/>
        <end position="13"/>
    </location>
</feature>
<proteinExistence type="predicted"/>
<keyword evidence="3" id="KW-1185">Reference proteome</keyword>